<sequence>MATSSMLLHSPVQWQRQMSNRNGVSRNGTGCYISLLGKKSNSVALRGPYLGTVRKTRLAASPSDEKQKISGSENLEVVNESMKESKQVLEEEKGGFVKRIEEEMGRQFGKTLWFAVLIVCLAVFGGGYVYYIVNFANFDDIPILRGPVGR</sequence>
<evidence type="ECO:0000313" key="2">
    <source>
        <dbReference type="EMBL" id="KAL2652850.1"/>
    </source>
</evidence>
<dbReference type="Proteomes" id="UP001605036">
    <property type="component" value="Unassembled WGS sequence"/>
</dbReference>
<keyword evidence="1" id="KW-1133">Transmembrane helix</keyword>
<proteinExistence type="predicted"/>
<comment type="caution">
    <text evidence="2">The sequence shown here is derived from an EMBL/GenBank/DDBJ whole genome shotgun (WGS) entry which is preliminary data.</text>
</comment>
<protein>
    <submittedName>
        <fullName evidence="2">Uncharacterized protein</fullName>
    </submittedName>
</protein>
<keyword evidence="1" id="KW-0812">Transmembrane</keyword>
<evidence type="ECO:0000256" key="1">
    <source>
        <dbReference type="SAM" id="Phobius"/>
    </source>
</evidence>
<gene>
    <name evidence="2" type="ORF">R1flu_020978</name>
</gene>
<reference evidence="2 3" key="1">
    <citation type="submission" date="2024-09" db="EMBL/GenBank/DDBJ databases">
        <title>Chromosome-scale assembly of Riccia fluitans.</title>
        <authorList>
            <person name="Paukszto L."/>
            <person name="Sawicki J."/>
            <person name="Karawczyk K."/>
            <person name="Piernik-Szablinska J."/>
            <person name="Szczecinska M."/>
            <person name="Mazdziarz M."/>
        </authorList>
    </citation>
    <scope>NUCLEOTIDE SEQUENCE [LARGE SCALE GENOMIC DNA]</scope>
    <source>
        <strain evidence="2">Rf_01</strain>
        <tissue evidence="2">Aerial parts of the thallus</tissue>
    </source>
</reference>
<accession>A0ABD1ZPJ4</accession>
<evidence type="ECO:0000313" key="3">
    <source>
        <dbReference type="Proteomes" id="UP001605036"/>
    </source>
</evidence>
<feature type="transmembrane region" description="Helical" evidence="1">
    <location>
        <begin position="112"/>
        <end position="133"/>
    </location>
</feature>
<keyword evidence="1" id="KW-0472">Membrane</keyword>
<keyword evidence="3" id="KW-1185">Reference proteome</keyword>
<organism evidence="2 3">
    <name type="scientific">Riccia fluitans</name>
    <dbReference type="NCBI Taxonomy" id="41844"/>
    <lineage>
        <taxon>Eukaryota</taxon>
        <taxon>Viridiplantae</taxon>
        <taxon>Streptophyta</taxon>
        <taxon>Embryophyta</taxon>
        <taxon>Marchantiophyta</taxon>
        <taxon>Marchantiopsida</taxon>
        <taxon>Marchantiidae</taxon>
        <taxon>Marchantiales</taxon>
        <taxon>Ricciaceae</taxon>
        <taxon>Riccia</taxon>
    </lineage>
</organism>
<name>A0ABD1ZPJ4_9MARC</name>
<dbReference type="EMBL" id="JBHFFA010000001">
    <property type="protein sequence ID" value="KAL2652850.1"/>
    <property type="molecule type" value="Genomic_DNA"/>
</dbReference>
<dbReference type="AlphaFoldDB" id="A0ABD1ZPJ4"/>